<organism evidence="2 3">
    <name type="scientific">Striga asiatica</name>
    <name type="common">Asiatic witchweed</name>
    <name type="synonym">Buchnera asiatica</name>
    <dbReference type="NCBI Taxonomy" id="4170"/>
    <lineage>
        <taxon>Eukaryota</taxon>
        <taxon>Viridiplantae</taxon>
        <taxon>Streptophyta</taxon>
        <taxon>Embryophyta</taxon>
        <taxon>Tracheophyta</taxon>
        <taxon>Spermatophyta</taxon>
        <taxon>Magnoliopsida</taxon>
        <taxon>eudicotyledons</taxon>
        <taxon>Gunneridae</taxon>
        <taxon>Pentapetalae</taxon>
        <taxon>asterids</taxon>
        <taxon>lamiids</taxon>
        <taxon>Lamiales</taxon>
        <taxon>Orobanchaceae</taxon>
        <taxon>Buchnereae</taxon>
        <taxon>Striga</taxon>
    </lineage>
</organism>
<evidence type="ECO:0000313" key="3">
    <source>
        <dbReference type="Proteomes" id="UP000325081"/>
    </source>
</evidence>
<name>A0A5A7PGK7_STRAF</name>
<sequence>MKRRVLIDMEEEEDYRGGEFGLINNPNNDASMKSEQGNNIKGNILQLRSTQGEMLEKALSMAIGYNKKSKQQEKDLQIRGVGQFHPVQAQLMKAALGSIVDANNNLKMWRSCCSSESPGKRAWFVTSSAEK</sequence>
<comment type="caution">
    <text evidence="2">The sequence shown here is derived from an EMBL/GenBank/DDBJ whole genome shotgun (WGS) entry which is preliminary data.</text>
</comment>
<accession>A0A5A7PGK7</accession>
<dbReference type="Proteomes" id="UP000325081">
    <property type="component" value="Unassembled WGS sequence"/>
</dbReference>
<feature type="compositionally biased region" description="Polar residues" evidence="1">
    <location>
        <begin position="24"/>
        <end position="37"/>
    </location>
</feature>
<reference evidence="3" key="1">
    <citation type="journal article" date="2019" name="Curr. Biol.">
        <title>Genome Sequence of Striga asiatica Provides Insight into the Evolution of Plant Parasitism.</title>
        <authorList>
            <person name="Yoshida S."/>
            <person name="Kim S."/>
            <person name="Wafula E.K."/>
            <person name="Tanskanen J."/>
            <person name="Kim Y.M."/>
            <person name="Honaas L."/>
            <person name="Yang Z."/>
            <person name="Spallek T."/>
            <person name="Conn C.E."/>
            <person name="Ichihashi Y."/>
            <person name="Cheong K."/>
            <person name="Cui S."/>
            <person name="Der J.P."/>
            <person name="Gundlach H."/>
            <person name="Jiao Y."/>
            <person name="Hori C."/>
            <person name="Ishida J.K."/>
            <person name="Kasahara H."/>
            <person name="Kiba T."/>
            <person name="Kim M.S."/>
            <person name="Koo N."/>
            <person name="Laohavisit A."/>
            <person name="Lee Y.H."/>
            <person name="Lumba S."/>
            <person name="McCourt P."/>
            <person name="Mortimer J.C."/>
            <person name="Mutuku J.M."/>
            <person name="Nomura T."/>
            <person name="Sasaki-Sekimoto Y."/>
            <person name="Seto Y."/>
            <person name="Wang Y."/>
            <person name="Wakatake T."/>
            <person name="Sakakibara H."/>
            <person name="Demura T."/>
            <person name="Yamaguchi S."/>
            <person name="Yoneyama K."/>
            <person name="Manabe R.I."/>
            <person name="Nelson D.C."/>
            <person name="Schulman A.H."/>
            <person name="Timko M.P."/>
            <person name="dePamphilis C.W."/>
            <person name="Choi D."/>
            <person name="Shirasu K."/>
        </authorList>
    </citation>
    <scope>NUCLEOTIDE SEQUENCE [LARGE SCALE GENOMIC DNA]</scope>
    <source>
        <strain evidence="3">cv. UVA1</strain>
    </source>
</reference>
<dbReference type="EMBL" id="BKCP01004528">
    <property type="protein sequence ID" value="GER32015.1"/>
    <property type="molecule type" value="Genomic_DNA"/>
</dbReference>
<dbReference type="AlphaFoldDB" id="A0A5A7PGK7"/>
<evidence type="ECO:0000313" key="2">
    <source>
        <dbReference type="EMBL" id="GER32015.1"/>
    </source>
</evidence>
<protein>
    <submittedName>
        <fullName evidence="2">Tubulin beta-1 chain</fullName>
    </submittedName>
</protein>
<evidence type="ECO:0000256" key="1">
    <source>
        <dbReference type="SAM" id="MobiDB-lite"/>
    </source>
</evidence>
<feature type="region of interest" description="Disordered" evidence="1">
    <location>
        <begin position="18"/>
        <end position="37"/>
    </location>
</feature>
<proteinExistence type="predicted"/>
<gene>
    <name evidence="2" type="ORF">STAS_08068</name>
</gene>
<keyword evidence="3" id="KW-1185">Reference proteome</keyword>